<organism evidence="6 7">
    <name type="scientific">Poriferisphaera corsica</name>
    <dbReference type="NCBI Taxonomy" id="2528020"/>
    <lineage>
        <taxon>Bacteria</taxon>
        <taxon>Pseudomonadati</taxon>
        <taxon>Planctomycetota</taxon>
        <taxon>Phycisphaerae</taxon>
        <taxon>Phycisphaerales</taxon>
        <taxon>Phycisphaeraceae</taxon>
        <taxon>Poriferisphaera</taxon>
    </lineage>
</organism>
<dbReference type="GO" id="GO:0005524">
    <property type="term" value="F:ATP binding"/>
    <property type="evidence" value="ECO:0007669"/>
    <property type="project" value="UniProtKB-KW"/>
</dbReference>
<dbReference type="GO" id="GO:0016887">
    <property type="term" value="F:ATP hydrolysis activity"/>
    <property type="evidence" value="ECO:0007669"/>
    <property type="project" value="InterPro"/>
</dbReference>
<dbReference type="InterPro" id="IPR013563">
    <property type="entry name" value="Oligopep_ABC_C"/>
</dbReference>
<dbReference type="Proteomes" id="UP000317369">
    <property type="component" value="Chromosome"/>
</dbReference>
<dbReference type="PANTHER" id="PTHR43776:SF7">
    <property type="entry name" value="D,D-DIPEPTIDE TRANSPORT ATP-BINDING PROTEIN DDPF-RELATED"/>
    <property type="match status" value="1"/>
</dbReference>
<dbReference type="SMART" id="SM00382">
    <property type="entry name" value="AAA"/>
    <property type="match status" value="1"/>
</dbReference>
<keyword evidence="3" id="KW-0547">Nucleotide-binding</keyword>
<dbReference type="Pfam" id="PF00005">
    <property type="entry name" value="ABC_tran"/>
    <property type="match status" value="1"/>
</dbReference>
<dbReference type="NCBIfam" id="TIGR01727">
    <property type="entry name" value="oligo_HPY"/>
    <property type="match status" value="1"/>
</dbReference>
<dbReference type="InterPro" id="IPR003439">
    <property type="entry name" value="ABC_transporter-like_ATP-bd"/>
</dbReference>
<dbReference type="PROSITE" id="PS50893">
    <property type="entry name" value="ABC_TRANSPORTER_2"/>
    <property type="match status" value="1"/>
</dbReference>
<protein>
    <submittedName>
        <fullName evidence="6">Oligopeptide transport ATP-binding protein OppF</fullName>
    </submittedName>
</protein>
<proteinExistence type="inferred from homology"/>
<keyword evidence="4 6" id="KW-0067">ATP-binding</keyword>
<dbReference type="PROSITE" id="PS00211">
    <property type="entry name" value="ABC_TRANSPORTER_1"/>
    <property type="match status" value="1"/>
</dbReference>
<dbReference type="Pfam" id="PF08352">
    <property type="entry name" value="oligo_HPY"/>
    <property type="match status" value="1"/>
</dbReference>
<evidence type="ECO:0000259" key="5">
    <source>
        <dbReference type="PROSITE" id="PS50893"/>
    </source>
</evidence>
<dbReference type="InterPro" id="IPR027417">
    <property type="entry name" value="P-loop_NTPase"/>
</dbReference>
<evidence type="ECO:0000256" key="1">
    <source>
        <dbReference type="ARBA" id="ARBA00005417"/>
    </source>
</evidence>
<dbReference type="CDD" id="cd03257">
    <property type="entry name" value="ABC_NikE_OppD_transporters"/>
    <property type="match status" value="1"/>
</dbReference>
<evidence type="ECO:0000256" key="3">
    <source>
        <dbReference type="ARBA" id="ARBA00022741"/>
    </source>
</evidence>
<evidence type="ECO:0000256" key="4">
    <source>
        <dbReference type="ARBA" id="ARBA00022840"/>
    </source>
</evidence>
<dbReference type="AlphaFoldDB" id="A0A517YQY5"/>
<dbReference type="Gene3D" id="3.40.50.300">
    <property type="entry name" value="P-loop containing nucleotide triphosphate hydrolases"/>
    <property type="match status" value="1"/>
</dbReference>
<dbReference type="InterPro" id="IPR017871">
    <property type="entry name" value="ABC_transporter-like_CS"/>
</dbReference>
<evidence type="ECO:0000256" key="2">
    <source>
        <dbReference type="ARBA" id="ARBA00022448"/>
    </source>
</evidence>
<sequence>MNASEGMDSVNKHGSQPLLEVKNLKTYFPVKRGLLRKHVGNVKAVDDVSFTVGHQETVGLVGESGCGKSTVGRTILRLIPATHGEVSFNGEDVLGTSSGRMKQLRREMQMIFQDPVGSLNPRMTIRRIIGEPMQVHKVASGSELDDRIAVLLEKCGMLPEHMYRYPHEFSGGQRQRIGIARALALNPKFIVCDEPVSALDVSVQSQILNLLADLQEEFGLSYLFIAHNLAVVEHFCDRIAVMYLGRIVEMADRDTLYANPIHPYTKALLSAAPSPDPRRKKQRIMLLGDVPSPISLFEDEKKLAADIAAGNIEEMSEEEKAERAAEASDDIEIVTRKRLLDRPPLVEVENGHWVSQRA</sequence>
<dbReference type="SUPFAM" id="SSF52540">
    <property type="entry name" value="P-loop containing nucleoside triphosphate hydrolases"/>
    <property type="match status" value="1"/>
</dbReference>
<dbReference type="GO" id="GO:0055085">
    <property type="term" value="P:transmembrane transport"/>
    <property type="evidence" value="ECO:0007669"/>
    <property type="project" value="UniProtKB-ARBA"/>
</dbReference>
<gene>
    <name evidence="6" type="primary">oppF</name>
    <name evidence="6" type="ORF">KS4_06590</name>
</gene>
<evidence type="ECO:0000313" key="7">
    <source>
        <dbReference type="Proteomes" id="UP000317369"/>
    </source>
</evidence>
<comment type="similarity">
    <text evidence="1">Belongs to the ABC transporter superfamily.</text>
</comment>
<name>A0A517YQY5_9BACT</name>
<dbReference type="KEGG" id="pcor:KS4_06590"/>
<dbReference type="FunFam" id="3.40.50.300:FF:000016">
    <property type="entry name" value="Oligopeptide ABC transporter ATP-binding component"/>
    <property type="match status" value="1"/>
</dbReference>
<evidence type="ECO:0000313" key="6">
    <source>
        <dbReference type="EMBL" id="QDU32625.1"/>
    </source>
</evidence>
<keyword evidence="7" id="KW-1185">Reference proteome</keyword>
<dbReference type="InterPro" id="IPR050319">
    <property type="entry name" value="ABC_transp_ATP-bind"/>
</dbReference>
<dbReference type="PANTHER" id="PTHR43776">
    <property type="entry name" value="TRANSPORT ATP-BINDING PROTEIN"/>
    <property type="match status" value="1"/>
</dbReference>
<reference evidence="6 7" key="1">
    <citation type="submission" date="2019-02" db="EMBL/GenBank/DDBJ databases">
        <title>Deep-cultivation of Planctomycetes and their phenomic and genomic characterization uncovers novel biology.</title>
        <authorList>
            <person name="Wiegand S."/>
            <person name="Jogler M."/>
            <person name="Boedeker C."/>
            <person name="Pinto D."/>
            <person name="Vollmers J."/>
            <person name="Rivas-Marin E."/>
            <person name="Kohn T."/>
            <person name="Peeters S.H."/>
            <person name="Heuer A."/>
            <person name="Rast P."/>
            <person name="Oberbeckmann S."/>
            <person name="Bunk B."/>
            <person name="Jeske O."/>
            <person name="Meyerdierks A."/>
            <person name="Storesund J.E."/>
            <person name="Kallscheuer N."/>
            <person name="Luecker S."/>
            <person name="Lage O.M."/>
            <person name="Pohl T."/>
            <person name="Merkel B.J."/>
            <person name="Hornburger P."/>
            <person name="Mueller R.-W."/>
            <person name="Bruemmer F."/>
            <person name="Labrenz M."/>
            <person name="Spormann A.M."/>
            <person name="Op den Camp H."/>
            <person name="Overmann J."/>
            <person name="Amann R."/>
            <person name="Jetten M.S.M."/>
            <person name="Mascher T."/>
            <person name="Medema M.H."/>
            <person name="Devos D.P."/>
            <person name="Kaster A.-K."/>
            <person name="Ovreas L."/>
            <person name="Rohde M."/>
            <person name="Galperin M.Y."/>
            <person name="Jogler C."/>
        </authorList>
    </citation>
    <scope>NUCLEOTIDE SEQUENCE [LARGE SCALE GENOMIC DNA]</scope>
    <source>
        <strain evidence="6 7">KS4</strain>
    </source>
</reference>
<keyword evidence="2" id="KW-0813">Transport</keyword>
<accession>A0A517YQY5</accession>
<dbReference type="InterPro" id="IPR003593">
    <property type="entry name" value="AAA+_ATPase"/>
</dbReference>
<dbReference type="EMBL" id="CP036425">
    <property type="protein sequence ID" value="QDU32625.1"/>
    <property type="molecule type" value="Genomic_DNA"/>
</dbReference>
<dbReference type="GO" id="GO:0015833">
    <property type="term" value="P:peptide transport"/>
    <property type="evidence" value="ECO:0007669"/>
    <property type="project" value="InterPro"/>
</dbReference>
<feature type="domain" description="ABC transporter" evidence="5">
    <location>
        <begin position="19"/>
        <end position="269"/>
    </location>
</feature>